<dbReference type="SUPFAM" id="SSF51206">
    <property type="entry name" value="cAMP-binding domain-like"/>
    <property type="match status" value="1"/>
</dbReference>
<evidence type="ECO:0000259" key="4">
    <source>
        <dbReference type="Pfam" id="PF13545"/>
    </source>
</evidence>
<dbReference type="Proteomes" id="UP000527143">
    <property type="component" value="Unassembled WGS sequence"/>
</dbReference>
<accession>A0A840YSK8</accession>
<dbReference type="InterPro" id="IPR036390">
    <property type="entry name" value="WH_DNA-bd_sf"/>
</dbReference>
<feature type="domain" description="HTH crp-type" evidence="4">
    <location>
        <begin position="140"/>
        <end position="205"/>
    </location>
</feature>
<organism evidence="5 6">
    <name type="scientific">Sphingomonas xinjiangensis</name>
    <dbReference type="NCBI Taxonomy" id="643568"/>
    <lineage>
        <taxon>Bacteria</taxon>
        <taxon>Pseudomonadati</taxon>
        <taxon>Pseudomonadota</taxon>
        <taxon>Alphaproteobacteria</taxon>
        <taxon>Sphingomonadales</taxon>
        <taxon>Sphingomonadaceae</taxon>
        <taxon>Sphingomonas</taxon>
    </lineage>
</organism>
<dbReference type="InterPro" id="IPR014710">
    <property type="entry name" value="RmlC-like_jellyroll"/>
</dbReference>
<comment type="caution">
    <text evidence="5">The sequence shown here is derived from an EMBL/GenBank/DDBJ whole genome shotgun (WGS) entry which is preliminary data.</text>
</comment>
<name>A0A840YSK8_9SPHN</name>
<dbReference type="GO" id="GO:0003677">
    <property type="term" value="F:DNA binding"/>
    <property type="evidence" value="ECO:0007669"/>
    <property type="project" value="UniProtKB-KW"/>
</dbReference>
<dbReference type="Gene3D" id="2.60.120.10">
    <property type="entry name" value="Jelly Rolls"/>
    <property type="match status" value="1"/>
</dbReference>
<dbReference type="AlphaFoldDB" id="A0A840YSK8"/>
<keyword evidence="2" id="KW-0238">DNA-binding</keyword>
<evidence type="ECO:0000256" key="1">
    <source>
        <dbReference type="ARBA" id="ARBA00023015"/>
    </source>
</evidence>
<dbReference type="SUPFAM" id="SSF46785">
    <property type="entry name" value="Winged helix' DNA-binding domain"/>
    <property type="match status" value="1"/>
</dbReference>
<reference evidence="5 6" key="1">
    <citation type="submission" date="2020-08" db="EMBL/GenBank/DDBJ databases">
        <title>Genomic Encyclopedia of Type Strains, Phase IV (KMG-IV): sequencing the most valuable type-strain genomes for metagenomic binning, comparative biology and taxonomic classification.</title>
        <authorList>
            <person name="Goeker M."/>
        </authorList>
    </citation>
    <scope>NUCLEOTIDE SEQUENCE [LARGE SCALE GENOMIC DNA]</scope>
    <source>
        <strain evidence="5 6">DSM 26736</strain>
    </source>
</reference>
<evidence type="ECO:0000313" key="6">
    <source>
        <dbReference type="Proteomes" id="UP000527143"/>
    </source>
</evidence>
<dbReference type="Pfam" id="PF13545">
    <property type="entry name" value="HTH_Crp_2"/>
    <property type="match status" value="1"/>
</dbReference>
<sequence length="243" mass="26489">MNLLLQSLRPFDLRLIAPHLQQTRFGAGEVLLSPRMKVAGVIFPETFLVSFRDHQRVEVGLVGREGMLGWPLLLGSDHSPLTGIVTLEGGTALTLSADRLFEACRVSLSLNQALLRFVDNFMAQMACTIGSNAAHPVERRVARWLLMLHDRSAENSLALTHDHLGDALHVRRATITDCLHILEGDGLLRCKRGHILIEDRAGLEQAAGAAYGTVEAQYASAIGPFGKTNRVSAKASTAVRIPE</sequence>
<dbReference type="RefSeq" id="WP_184091362.1">
    <property type="nucleotide sequence ID" value="NZ_JACIJF010000021.1"/>
</dbReference>
<keyword evidence="3" id="KW-0804">Transcription</keyword>
<evidence type="ECO:0000313" key="5">
    <source>
        <dbReference type="EMBL" id="MBB5712652.1"/>
    </source>
</evidence>
<evidence type="ECO:0000256" key="3">
    <source>
        <dbReference type="ARBA" id="ARBA00023163"/>
    </source>
</evidence>
<dbReference type="InterPro" id="IPR018490">
    <property type="entry name" value="cNMP-bd_dom_sf"/>
</dbReference>
<keyword evidence="6" id="KW-1185">Reference proteome</keyword>
<gene>
    <name evidence="5" type="ORF">FHT02_003912</name>
</gene>
<dbReference type="EMBL" id="JACIJF010000021">
    <property type="protein sequence ID" value="MBB5712652.1"/>
    <property type="molecule type" value="Genomic_DNA"/>
</dbReference>
<keyword evidence="1" id="KW-0805">Transcription regulation</keyword>
<protein>
    <submittedName>
        <fullName evidence="5">CRP-like cAMP-binding protein</fullName>
    </submittedName>
</protein>
<evidence type="ECO:0000256" key="2">
    <source>
        <dbReference type="ARBA" id="ARBA00023125"/>
    </source>
</evidence>
<proteinExistence type="predicted"/>
<dbReference type="InterPro" id="IPR012318">
    <property type="entry name" value="HTH_CRP"/>
</dbReference>
<dbReference type="GO" id="GO:0006355">
    <property type="term" value="P:regulation of DNA-templated transcription"/>
    <property type="evidence" value="ECO:0007669"/>
    <property type="project" value="InterPro"/>
</dbReference>